<feature type="domain" description="HD-GYP" evidence="2">
    <location>
        <begin position="151"/>
        <end position="346"/>
    </location>
</feature>
<gene>
    <name evidence="3" type="ORF">I7X39_09795</name>
</gene>
<dbReference type="Gene3D" id="1.10.3210.10">
    <property type="entry name" value="Hypothetical protein af1432"/>
    <property type="match status" value="1"/>
</dbReference>
<dbReference type="InterPro" id="IPR006675">
    <property type="entry name" value="HDIG_dom"/>
</dbReference>
<dbReference type="EMBL" id="JAEDAK010000005">
    <property type="protein sequence ID" value="MBH9577198.1"/>
    <property type="molecule type" value="Genomic_DNA"/>
</dbReference>
<dbReference type="SUPFAM" id="SSF109604">
    <property type="entry name" value="HD-domain/PDEase-like"/>
    <property type="match status" value="1"/>
</dbReference>
<dbReference type="Proteomes" id="UP000613266">
    <property type="component" value="Unassembled WGS sequence"/>
</dbReference>
<name>A0A931J3R3_9BURK</name>
<reference evidence="3" key="1">
    <citation type="submission" date="2020-12" db="EMBL/GenBank/DDBJ databases">
        <title>The genome sequence of Inhella sp. 1Y17.</title>
        <authorList>
            <person name="Liu Y."/>
        </authorList>
    </citation>
    <scope>NUCLEOTIDE SEQUENCE</scope>
    <source>
        <strain evidence="3">1Y17</strain>
    </source>
</reference>
<dbReference type="AlphaFoldDB" id="A0A931J3R3"/>
<evidence type="ECO:0000313" key="3">
    <source>
        <dbReference type="EMBL" id="MBH9577198.1"/>
    </source>
</evidence>
<dbReference type="Pfam" id="PF13487">
    <property type="entry name" value="HD_5"/>
    <property type="match status" value="1"/>
</dbReference>
<keyword evidence="4" id="KW-1185">Reference proteome</keyword>
<protein>
    <submittedName>
        <fullName evidence="3">DUF3391 domain-containing protein</fullName>
    </submittedName>
</protein>
<dbReference type="PROSITE" id="PS51832">
    <property type="entry name" value="HD_GYP"/>
    <property type="match status" value="1"/>
</dbReference>
<dbReference type="RefSeq" id="WP_198110965.1">
    <property type="nucleotide sequence ID" value="NZ_JAEDAK010000005.1"/>
</dbReference>
<proteinExistence type="predicted"/>
<organism evidence="3 4">
    <name type="scientific">Inhella proteolytica</name>
    <dbReference type="NCBI Taxonomy" id="2795029"/>
    <lineage>
        <taxon>Bacteria</taxon>
        <taxon>Pseudomonadati</taxon>
        <taxon>Pseudomonadota</taxon>
        <taxon>Betaproteobacteria</taxon>
        <taxon>Burkholderiales</taxon>
        <taxon>Sphaerotilaceae</taxon>
        <taxon>Inhella</taxon>
    </lineage>
</organism>
<evidence type="ECO:0000313" key="4">
    <source>
        <dbReference type="Proteomes" id="UP000613266"/>
    </source>
</evidence>
<evidence type="ECO:0000259" key="1">
    <source>
        <dbReference type="PROSITE" id="PS51831"/>
    </source>
</evidence>
<dbReference type="PROSITE" id="PS51831">
    <property type="entry name" value="HD"/>
    <property type="match status" value="1"/>
</dbReference>
<dbReference type="SMART" id="SM00471">
    <property type="entry name" value="HDc"/>
    <property type="match status" value="1"/>
</dbReference>
<dbReference type="GO" id="GO:0008081">
    <property type="term" value="F:phosphoric diester hydrolase activity"/>
    <property type="evidence" value="ECO:0007669"/>
    <property type="project" value="UniProtKB-ARBA"/>
</dbReference>
<dbReference type="PANTHER" id="PTHR43155">
    <property type="entry name" value="CYCLIC DI-GMP PHOSPHODIESTERASE PA4108-RELATED"/>
    <property type="match status" value="1"/>
</dbReference>
<dbReference type="InterPro" id="IPR037522">
    <property type="entry name" value="HD_GYP_dom"/>
</dbReference>
<dbReference type="InterPro" id="IPR003607">
    <property type="entry name" value="HD/PDEase_dom"/>
</dbReference>
<dbReference type="InterPro" id="IPR021812">
    <property type="entry name" value="DUF3391"/>
</dbReference>
<accession>A0A931J3R3</accession>
<feature type="domain" description="HD" evidence="1">
    <location>
        <begin position="173"/>
        <end position="295"/>
    </location>
</feature>
<evidence type="ECO:0000259" key="2">
    <source>
        <dbReference type="PROSITE" id="PS51832"/>
    </source>
</evidence>
<dbReference type="InterPro" id="IPR006674">
    <property type="entry name" value="HD_domain"/>
</dbReference>
<dbReference type="PANTHER" id="PTHR43155:SF2">
    <property type="entry name" value="CYCLIC DI-GMP PHOSPHODIESTERASE PA4108"/>
    <property type="match status" value="1"/>
</dbReference>
<dbReference type="Pfam" id="PF11871">
    <property type="entry name" value="DUF3391"/>
    <property type="match status" value="1"/>
</dbReference>
<sequence length="424" mass="45650">MTQQASVTTQEIAPEQLCIGLYVHLDLPWSAHPFTFSSFKIKDLGQIATLQSLGLERIRYSASKSDCAPLALPPRTAEPAAPPAMALADDPALKLKRERLERMAAHHAKVAQCERELLSSGRAVKSITQNLFAKPKEAYAEASGLISGLAASMLVDADVAIQLMADKVGGEDVYHHSLNVAILSMVLARELKAPPAAMQVLGLGALLHDIGKADLPERVVRKSTPLTAAEAVVYQMHCEKGVAIAQAMGVGPEVRAIIEQHHECSDGSGYPKRLSGTQLGLLVRVVALVNAYDNLVNPLDPRRALTPHEAMSVIYGQRRAQFDNLVLTTFVRSVGIYPPGTVVNLSNGTLGMVLSVNSSRPLKPTVLVYDPAIPKDGAIVVNLEEEPEVSVATTVKPADLPADVFDYLSPRRRTTYFFNTEGGT</sequence>
<dbReference type="NCBIfam" id="TIGR00277">
    <property type="entry name" value="HDIG"/>
    <property type="match status" value="1"/>
</dbReference>
<comment type="caution">
    <text evidence="3">The sequence shown here is derived from an EMBL/GenBank/DDBJ whole genome shotgun (WGS) entry which is preliminary data.</text>
</comment>
<dbReference type="CDD" id="cd00077">
    <property type="entry name" value="HDc"/>
    <property type="match status" value="1"/>
</dbReference>